<dbReference type="InterPro" id="IPR000644">
    <property type="entry name" value="CBS_dom"/>
</dbReference>
<accession>B9DZS1</accession>
<gene>
    <name evidence="11" type="ordered locus">CKR_0695</name>
</gene>
<comment type="subunit">
    <text evidence="8">The complex is probably composed of two ATP-binding proteins, two transmembrane proteins and a solute-binding protein.</text>
</comment>
<dbReference type="SUPFAM" id="SSF54631">
    <property type="entry name" value="CBS-domain pair"/>
    <property type="match status" value="1"/>
</dbReference>
<evidence type="ECO:0000256" key="3">
    <source>
        <dbReference type="ARBA" id="ARBA00022741"/>
    </source>
</evidence>
<evidence type="ECO:0000256" key="1">
    <source>
        <dbReference type="ARBA" id="ARBA00005417"/>
    </source>
</evidence>
<dbReference type="InterPro" id="IPR003593">
    <property type="entry name" value="AAA+_ATPase"/>
</dbReference>
<dbReference type="EC" id="7.6.2.9" evidence="8"/>
<dbReference type="SMART" id="SM00382">
    <property type="entry name" value="AAA"/>
    <property type="match status" value="1"/>
</dbReference>
<dbReference type="PROSITE" id="PS50893">
    <property type="entry name" value="ABC_TRANSPORTER_2"/>
    <property type="match status" value="1"/>
</dbReference>
<evidence type="ECO:0000313" key="11">
    <source>
        <dbReference type="EMBL" id="BAH05746.1"/>
    </source>
</evidence>
<comment type="subcellular location">
    <subcellularLocation>
        <location evidence="8">Cell inner membrane</location>
        <topology evidence="8">Peripheral membrane protein</topology>
    </subcellularLocation>
</comment>
<evidence type="ECO:0000256" key="8">
    <source>
        <dbReference type="RuleBase" id="RU369116"/>
    </source>
</evidence>
<dbReference type="GO" id="GO:0005524">
    <property type="term" value="F:ATP binding"/>
    <property type="evidence" value="ECO:0007669"/>
    <property type="project" value="UniProtKB-UniRule"/>
</dbReference>
<dbReference type="InterPro" id="IPR051921">
    <property type="entry name" value="ABC_osmolyte_uptake_ATP-bind"/>
</dbReference>
<name>B9DZS1_CLOK1</name>
<keyword evidence="8" id="KW-0997">Cell inner membrane</keyword>
<dbReference type="KEGG" id="ckr:CKR_0695"/>
<dbReference type="Gene3D" id="3.40.50.300">
    <property type="entry name" value="P-loop containing nucleotide triphosphate hydrolases"/>
    <property type="match status" value="1"/>
</dbReference>
<dbReference type="CDD" id="cd03294">
    <property type="entry name" value="ABC_Pro_Gly_Betaine"/>
    <property type="match status" value="1"/>
</dbReference>
<dbReference type="PROSITE" id="PS51371">
    <property type="entry name" value="CBS"/>
    <property type="match status" value="2"/>
</dbReference>
<dbReference type="PANTHER" id="PTHR43869:SF1">
    <property type="entry name" value="GLYCINE BETAINE_PROLINE BETAINE TRANSPORT SYSTEM ATP-BINDING PROTEIN PROV"/>
    <property type="match status" value="1"/>
</dbReference>
<dbReference type="PROSITE" id="PS00211">
    <property type="entry name" value="ABC_TRANSPORTER_1"/>
    <property type="match status" value="1"/>
</dbReference>
<organism evidence="11 12">
    <name type="scientific">Clostridium kluyveri (strain NBRC 12016)</name>
    <dbReference type="NCBI Taxonomy" id="583346"/>
    <lineage>
        <taxon>Bacteria</taxon>
        <taxon>Bacillati</taxon>
        <taxon>Bacillota</taxon>
        <taxon>Clostridia</taxon>
        <taxon>Eubacteriales</taxon>
        <taxon>Clostridiaceae</taxon>
        <taxon>Clostridium</taxon>
    </lineage>
</organism>
<evidence type="ECO:0000259" key="9">
    <source>
        <dbReference type="PROSITE" id="PS50893"/>
    </source>
</evidence>
<dbReference type="SMART" id="SM00116">
    <property type="entry name" value="CBS"/>
    <property type="match status" value="2"/>
</dbReference>
<dbReference type="GO" id="GO:0031460">
    <property type="term" value="P:glycine betaine transport"/>
    <property type="evidence" value="ECO:0007669"/>
    <property type="project" value="InterPro"/>
</dbReference>
<dbReference type="NCBIfam" id="TIGR01186">
    <property type="entry name" value="proV"/>
    <property type="match status" value="1"/>
</dbReference>
<keyword evidence="2 8" id="KW-0813">Transport</keyword>
<comment type="similarity">
    <text evidence="1 8">Belongs to the ABC transporter superfamily.</text>
</comment>
<evidence type="ECO:0000256" key="5">
    <source>
        <dbReference type="ARBA" id="ARBA00022970"/>
    </source>
</evidence>
<dbReference type="PANTHER" id="PTHR43869">
    <property type="entry name" value="GLYCINE BETAINE/PROLINE BETAINE TRANSPORT SYSTEM ATP-BINDING PROTEIN PROV"/>
    <property type="match status" value="1"/>
</dbReference>
<dbReference type="InterPro" id="IPR003439">
    <property type="entry name" value="ABC_transporter-like_ATP-bd"/>
</dbReference>
<feature type="domain" description="CBS" evidence="10">
    <location>
        <begin position="285"/>
        <end position="344"/>
    </location>
</feature>
<reference evidence="12" key="1">
    <citation type="submission" date="2005-09" db="EMBL/GenBank/DDBJ databases">
        <title>Complete genome sequence of Clostridium kluyveri and comparative genomics of Clostridia species.</title>
        <authorList>
            <person name="Inui M."/>
            <person name="Nonaka H."/>
            <person name="Shinoda Y."/>
            <person name="Ikenaga Y."/>
            <person name="Abe M."/>
            <person name="Naito K."/>
            <person name="Vertes A.A."/>
            <person name="Yukawa H."/>
        </authorList>
    </citation>
    <scope>NUCLEOTIDE SEQUENCE [LARGE SCALE GENOMIC DNA]</scope>
    <source>
        <strain evidence="12">NBRC 12016</strain>
    </source>
</reference>
<keyword evidence="6 7" id="KW-0129">CBS domain</keyword>
<feature type="domain" description="CBS" evidence="10">
    <location>
        <begin position="346"/>
        <end position="400"/>
    </location>
</feature>
<dbReference type="InterPro" id="IPR027417">
    <property type="entry name" value="P-loop_NTPase"/>
</dbReference>
<keyword evidence="3 8" id="KW-0547">Nucleotide-binding</keyword>
<dbReference type="SUPFAM" id="SSF52540">
    <property type="entry name" value="P-loop containing nucleoside triphosphate hydrolases"/>
    <property type="match status" value="1"/>
</dbReference>
<protein>
    <recommendedName>
        <fullName evidence="8">Quaternary amine transport ATP-binding protein</fullName>
        <ecNumber evidence="8">7.6.2.9</ecNumber>
    </recommendedName>
</protein>
<keyword evidence="4 8" id="KW-0067">ATP-binding</keyword>
<evidence type="ECO:0000259" key="10">
    <source>
        <dbReference type="PROSITE" id="PS51371"/>
    </source>
</evidence>
<evidence type="ECO:0000256" key="6">
    <source>
        <dbReference type="ARBA" id="ARBA00023122"/>
    </source>
</evidence>
<dbReference type="Pfam" id="PF00005">
    <property type="entry name" value="ABC_tran"/>
    <property type="match status" value="1"/>
</dbReference>
<dbReference type="AlphaFoldDB" id="B9DZS1"/>
<proteinExistence type="inferred from homology"/>
<dbReference type="InterPro" id="IPR017871">
    <property type="entry name" value="ABC_transporter-like_CS"/>
</dbReference>
<dbReference type="Gene3D" id="3.10.580.10">
    <property type="entry name" value="CBS-domain"/>
    <property type="match status" value="1"/>
</dbReference>
<sequence>MDRENIMSQIEVKNVYKIFGKNPKRVISLLEKGMTKNEIHNKTGNSVGVNNASFQVNEGEFFVIMGLSGSGKSTLIRCLNRLIDATSGMVLIDGEDILKCSEDKLREIRRKKIAMVFQNFALFPHRTICSNVEYGLEIQGIDLKVRKEKAYKALELVGLKGYEESMPDELSGGMKQRVGLARALATDAGILLMDEAFSALDPLIRKEMQEEMLQLQSRMHKTVIFITHDLDEALRLGDRIAIMKDGSIEQIGTSENILTHPANKYVKRFVQDVDRTKIITASAIMEKSKAIILSKDGPKSAARLMKDEGISSIYVTDKYRKLKGIVRIDDTIELVEQRVSNIESILITEVPTTSPDTSISDLLSVAKDAIYPIAVVDEDYIMLGIIKRSTIIAGIAREED</sequence>
<dbReference type="FunFam" id="3.40.50.300:FF:000201">
    <property type="entry name" value="Glycine betaine/L-proline ABC transporter ATP-binding protein"/>
    <property type="match status" value="1"/>
</dbReference>
<evidence type="ECO:0000313" key="12">
    <source>
        <dbReference type="Proteomes" id="UP000007969"/>
    </source>
</evidence>
<dbReference type="GO" id="GO:0006970">
    <property type="term" value="P:response to osmotic stress"/>
    <property type="evidence" value="ECO:0007669"/>
    <property type="project" value="UniProtKB-ARBA"/>
</dbReference>
<comment type="catalytic activity">
    <reaction evidence="8">
        <text>a quaternary ammonium(out) + ATP + H2O = a quaternary ammonium(in) + ADP + phosphate + H(+)</text>
        <dbReference type="Rhea" id="RHEA:11036"/>
        <dbReference type="ChEBI" id="CHEBI:15377"/>
        <dbReference type="ChEBI" id="CHEBI:15378"/>
        <dbReference type="ChEBI" id="CHEBI:30616"/>
        <dbReference type="ChEBI" id="CHEBI:35267"/>
        <dbReference type="ChEBI" id="CHEBI:43474"/>
        <dbReference type="ChEBI" id="CHEBI:456216"/>
    </reaction>
</comment>
<evidence type="ECO:0000256" key="7">
    <source>
        <dbReference type="PROSITE-ProRule" id="PRU00703"/>
    </source>
</evidence>
<dbReference type="InterPro" id="IPR005892">
    <property type="entry name" value="Gly-betaine_transp_ATP-bd"/>
</dbReference>
<evidence type="ECO:0000256" key="4">
    <source>
        <dbReference type="ARBA" id="ARBA00022840"/>
    </source>
</evidence>
<dbReference type="Pfam" id="PF00571">
    <property type="entry name" value="CBS"/>
    <property type="match status" value="2"/>
</dbReference>
<dbReference type="Proteomes" id="UP000007969">
    <property type="component" value="Chromosome"/>
</dbReference>
<dbReference type="HOGENOM" id="CLU_000604_2_0_9"/>
<keyword evidence="8" id="KW-0472">Membrane</keyword>
<feature type="domain" description="ABC transporter" evidence="9">
    <location>
        <begin position="10"/>
        <end position="270"/>
    </location>
</feature>
<dbReference type="GO" id="GO:0005886">
    <property type="term" value="C:plasma membrane"/>
    <property type="evidence" value="ECO:0007669"/>
    <property type="project" value="UniProtKB-SubCell"/>
</dbReference>
<keyword evidence="5" id="KW-0029">Amino-acid transport</keyword>
<dbReference type="InterPro" id="IPR046342">
    <property type="entry name" value="CBS_dom_sf"/>
</dbReference>
<dbReference type="GO" id="GO:0015418">
    <property type="term" value="F:ABC-type quaternary ammonium compound transporting activity"/>
    <property type="evidence" value="ECO:0007669"/>
    <property type="project" value="UniProtKB-EC"/>
</dbReference>
<dbReference type="GO" id="GO:0006865">
    <property type="term" value="P:amino acid transport"/>
    <property type="evidence" value="ECO:0007669"/>
    <property type="project" value="UniProtKB-UniRule"/>
</dbReference>
<dbReference type="EMBL" id="AP009049">
    <property type="protein sequence ID" value="BAH05746.1"/>
    <property type="molecule type" value="Genomic_DNA"/>
</dbReference>
<keyword evidence="8" id="KW-1003">Cell membrane</keyword>
<dbReference type="GO" id="GO:0016887">
    <property type="term" value="F:ATP hydrolysis activity"/>
    <property type="evidence" value="ECO:0007669"/>
    <property type="project" value="UniProtKB-UniRule"/>
</dbReference>
<evidence type="ECO:0000256" key="2">
    <source>
        <dbReference type="ARBA" id="ARBA00022448"/>
    </source>
</evidence>